<dbReference type="SUPFAM" id="SSF55166">
    <property type="entry name" value="Hedgehog/DD-peptidase"/>
    <property type="match status" value="1"/>
</dbReference>
<dbReference type="InterPro" id="IPR052179">
    <property type="entry name" value="DD-CPase-like"/>
</dbReference>
<organism evidence="2 3">
    <name type="scientific">Hyphococcus luteus</name>
    <dbReference type="NCBI Taxonomy" id="2058213"/>
    <lineage>
        <taxon>Bacteria</taxon>
        <taxon>Pseudomonadati</taxon>
        <taxon>Pseudomonadota</taxon>
        <taxon>Alphaproteobacteria</taxon>
        <taxon>Parvularculales</taxon>
        <taxon>Parvularculaceae</taxon>
        <taxon>Hyphococcus</taxon>
    </lineage>
</organism>
<dbReference type="Gene3D" id="1.25.40.10">
    <property type="entry name" value="Tetratricopeptide repeat domain"/>
    <property type="match status" value="1"/>
</dbReference>
<reference evidence="2 3" key="1">
    <citation type="submission" date="2017-12" db="EMBL/GenBank/DDBJ databases">
        <authorList>
            <person name="Hurst M.R.H."/>
        </authorList>
    </citation>
    <scope>NUCLEOTIDE SEQUENCE [LARGE SCALE GENOMIC DNA]</scope>
    <source>
        <strain evidence="2 3">SY-3-19</strain>
    </source>
</reference>
<keyword evidence="3" id="KW-1185">Reference proteome</keyword>
<dbReference type="Proteomes" id="UP000239504">
    <property type="component" value="Unassembled WGS sequence"/>
</dbReference>
<dbReference type="InterPro" id="IPR009045">
    <property type="entry name" value="Zn_M74/Hedgehog-like"/>
</dbReference>
<dbReference type="AlphaFoldDB" id="A0A2S7JYN0"/>
<dbReference type="Pfam" id="PF02557">
    <property type="entry name" value="VanY"/>
    <property type="match status" value="1"/>
</dbReference>
<dbReference type="CDD" id="cd14852">
    <property type="entry name" value="LD-carboxypeptidase"/>
    <property type="match status" value="1"/>
</dbReference>
<dbReference type="PANTHER" id="PTHR34385:SF1">
    <property type="entry name" value="PEPTIDOGLYCAN L-ALANYL-D-GLUTAMATE ENDOPEPTIDASE CWLK"/>
    <property type="match status" value="1"/>
</dbReference>
<dbReference type="SUPFAM" id="SSF48452">
    <property type="entry name" value="TPR-like"/>
    <property type="match status" value="2"/>
</dbReference>
<evidence type="ECO:0000259" key="1">
    <source>
        <dbReference type="Pfam" id="PF02557"/>
    </source>
</evidence>
<evidence type="ECO:0000313" key="2">
    <source>
        <dbReference type="EMBL" id="PQA85353.1"/>
    </source>
</evidence>
<dbReference type="InterPro" id="IPR058193">
    <property type="entry name" value="VanY/YodJ_core_dom"/>
</dbReference>
<protein>
    <recommendedName>
        <fullName evidence="1">D-alanyl-D-alanine carboxypeptidase-like core domain-containing protein</fullName>
    </recommendedName>
</protein>
<comment type="caution">
    <text evidence="2">The sequence shown here is derived from an EMBL/GenBank/DDBJ whole genome shotgun (WGS) entry which is preliminary data.</text>
</comment>
<dbReference type="PANTHER" id="PTHR34385">
    <property type="entry name" value="D-ALANYL-D-ALANINE CARBOXYPEPTIDASE"/>
    <property type="match status" value="1"/>
</dbReference>
<proteinExistence type="predicted"/>
<dbReference type="Gene3D" id="3.30.1380.10">
    <property type="match status" value="1"/>
</dbReference>
<sequence>MALRSPTYLAGVFLFLAISFLLYFNLAVRLDAGAALFRFNQLTEVGADARAAGHGERALTLLRREGESDESLSPLMLRVANAQMARKNHARVAGLLRDALATNASRTLTKRERADYEDKLARASILSGDIESAVAIYASFLELAGDDAARGGGEDPNAMSAFYAERVGQAGALFTGALNHARPYEPARGAREAHLAAAGDMASLGVFYSMREDGAYAAAGLLSSAYAIRQRLLGGDHPDTVQLTLVLGPVYAQMGRLDDAEKLYLDAFHAQEQLKGANSPDLSLYIKLLTRIYEKQGRITEAQALQEHMRNLFRDAFGAQRYAVNRERDRREDINRPVSKQFVLEAAYAPGDLVSAAEYSVPTAKSPNIDEMKLRLAGDQGLDPREANLPARLAQLISLCRSEAGERISLRSGYRSYGTQKVLYANIGDKGTVTPPGMSEHQTGLAADINVDGRFMRPSDRSYQCFEENAYRFGFILSYPPDNDYLPAGDSYEPWHWRYVGVSTAQLYREAGPHQKPQEFLAALPCYQERAANGIFPAIGEKDICLSGKPDVKVAASDADAAQPQDEDARAARILNKLPAAATPR</sequence>
<evidence type="ECO:0000313" key="3">
    <source>
        <dbReference type="Proteomes" id="UP000239504"/>
    </source>
</evidence>
<dbReference type="EMBL" id="PJCH01000017">
    <property type="protein sequence ID" value="PQA85353.1"/>
    <property type="molecule type" value="Genomic_DNA"/>
</dbReference>
<dbReference type="InterPro" id="IPR003709">
    <property type="entry name" value="VanY-like_core_dom"/>
</dbReference>
<feature type="domain" description="D-alanyl-D-alanine carboxypeptidase-like core" evidence="1">
    <location>
        <begin position="393"/>
        <end position="501"/>
    </location>
</feature>
<accession>A0A2S7JYN0</accession>
<dbReference type="Pfam" id="PF13424">
    <property type="entry name" value="TPR_12"/>
    <property type="match status" value="1"/>
</dbReference>
<dbReference type="GO" id="GO:0008233">
    <property type="term" value="F:peptidase activity"/>
    <property type="evidence" value="ECO:0007669"/>
    <property type="project" value="InterPro"/>
</dbReference>
<dbReference type="OrthoDB" id="9792074at2"/>
<dbReference type="InterPro" id="IPR011990">
    <property type="entry name" value="TPR-like_helical_dom_sf"/>
</dbReference>
<gene>
    <name evidence="2" type="ORF">CW354_20575</name>
</gene>
<dbReference type="GO" id="GO:0006508">
    <property type="term" value="P:proteolysis"/>
    <property type="evidence" value="ECO:0007669"/>
    <property type="project" value="InterPro"/>
</dbReference>
<name>A0A2S7JYN0_9PROT</name>